<dbReference type="SUPFAM" id="SSF52540">
    <property type="entry name" value="P-loop containing nucleoside triphosphate hydrolases"/>
    <property type="match status" value="1"/>
</dbReference>
<dbReference type="Pfam" id="PF00931">
    <property type="entry name" value="NB-ARC"/>
    <property type="match status" value="1"/>
</dbReference>
<comment type="similarity">
    <text evidence="1">Belongs to the disease resistance NB-LRR family.</text>
</comment>
<dbReference type="PANTHER" id="PTHR33463:SF198">
    <property type="entry name" value="RPP4C3"/>
    <property type="match status" value="1"/>
</dbReference>
<keyword evidence="5" id="KW-0067">ATP-binding</keyword>
<feature type="domain" description="NB-ARC" evidence="6">
    <location>
        <begin position="30"/>
        <end position="188"/>
    </location>
</feature>
<proteinExistence type="inferred from homology"/>
<dbReference type="InterPro" id="IPR002182">
    <property type="entry name" value="NB-ARC"/>
</dbReference>
<dbReference type="InterPro" id="IPR058922">
    <property type="entry name" value="WHD_DRP"/>
</dbReference>
<dbReference type="EMBL" id="JABTTQ020000007">
    <property type="protein sequence ID" value="KAK6151378.1"/>
    <property type="molecule type" value="Genomic_DNA"/>
</dbReference>
<accession>A0ABR0WV53</accession>
<feature type="domain" description="R13L1/DRL21-like LRR repeat region" evidence="9">
    <location>
        <begin position="1273"/>
        <end position="1396"/>
    </location>
</feature>
<keyword evidence="4" id="KW-0611">Plant defense</keyword>
<dbReference type="InterPro" id="IPR027417">
    <property type="entry name" value="P-loop_NTPase"/>
</dbReference>
<keyword evidence="11" id="KW-1185">Reference proteome</keyword>
<evidence type="ECO:0000313" key="11">
    <source>
        <dbReference type="Proteomes" id="UP001318860"/>
    </source>
</evidence>
<evidence type="ECO:0000256" key="1">
    <source>
        <dbReference type="ARBA" id="ARBA00008894"/>
    </source>
</evidence>
<feature type="domain" description="Disease resistance protein winged helix" evidence="8">
    <location>
        <begin position="1018"/>
        <end position="1069"/>
    </location>
</feature>
<organism evidence="10 11">
    <name type="scientific">Rehmannia glutinosa</name>
    <name type="common">Chinese foxglove</name>
    <dbReference type="NCBI Taxonomy" id="99300"/>
    <lineage>
        <taxon>Eukaryota</taxon>
        <taxon>Viridiplantae</taxon>
        <taxon>Streptophyta</taxon>
        <taxon>Embryophyta</taxon>
        <taxon>Tracheophyta</taxon>
        <taxon>Spermatophyta</taxon>
        <taxon>Magnoliopsida</taxon>
        <taxon>eudicotyledons</taxon>
        <taxon>Gunneridae</taxon>
        <taxon>Pentapetalae</taxon>
        <taxon>asterids</taxon>
        <taxon>lamiids</taxon>
        <taxon>Lamiales</taxon>
        <taxon>Orobanchaceae</taxon>
        <taxon>Rehmannieae</taxon>
        <taxon>Rehmannia</taxon>
    </lineage>
</organism>
<evidence type="ECO:0000256" key="5">
    <source>
        <dbReference type="ARBA" id="ARBA00022840"/>
    </source>
</evidence>
<evidence type="ECO:0000259" key="8">
    <source>
        <dbReference type="Pfam" id="PF23559"/>
    </source>
</evidence>
<dbReference type="Gene3D" id="1.10.8.430">
    <property type="entry name" value="Helical domain of apoptotic protease-activating factors"/>
    <property type="match status" value="1"/>
</dbReference>
<feature type="domain" description="Disease resistance protein At4g27190-like leucine-rich repeats" evidence="7">
    <location>
        <begin position="531"/>
        <end position="656"/>
    </location>
</feature>
<dbReference type="Pfam" id="PF23247">
    <property type="entry name" value="LRR_RPS2"/>
    <property type="match status" value="1"/>
</dbReference>
<dbReference type="PRINTS" id="PR00364">
    <property type="entry name" value="DISEASERSIST"/>
</dbReference>
<dbReference type="InterPro" id="IPR050905">
    <property type="entry name" value="Plant_NBS-LRR"/>
</dbReference>
<evidence type="ECO:0000259" key="9">
    <source>
        <dbReference type="Pfam" id="PF25019"/>
    </source>
</evidence>
<evidence type="ECO:0000256" key="2">
    <source>
        <dbReference type="ARBA" id="ARBA00022614"/>
    </source>
</evidence>
<comment type="caution">
    <text evidence="10">The sequence shown here is derived from an EMBL/GenBank/DDBJ whole genome shotgun (WGS) entry which is preliminary data.</text>
</comment>
<evidence type="ECO:0008006" key="12">
    <source>
        <dbReference type="Google" id="ProtNLM"/>
    </source>
</evidence>
<dbReference type="InterPro" id="IPR056789">
    <property type="entry name" value="LRR_R13L1-DRL21"/>
</dbReference>
<dbReference type="PANTHER" id="PTHR33463">
    <property type="entry name" value="NB-ARC DOMAIN-CONTAINING PROTEIN-RELATED"/>
    <property type="match status" value="1"/>
</dbReference>
<evidence type="ECO:0000259" key="6">
    <source>
        <dbReference type="Pfam" id="PF00931"/>
    </source>
</evidence>
<reference evidence="10 11" key="1">
    <citation type="journal article" date="2021" name="Comput. Struct. Biotechnol. J.">
        <title>De novo genome assembly of the potent medicinal plant Rehmannia glutinosa using nanopore technology.</title>
        <authorList>
            <person name="Ma L."/>
            <person name="Dong C."/>
            <person name="Song C."/>
            <person name="Wang X."/>
            <person name="Zheng X."/>
            <person name="Niu Y."/>
            <person name="Chen S."/>
            <person name="Feng W."/>
        </authorList>
    </citation>
    <scope>NUCLEOTIDE SEQUENCE [LARGE SCALE GENOMIC DNA]</scope>
    <source>
        <strain evidence="10">DH-2019</strain>
    </source>
</reference>
<dbReference type="Pfam" id="PF25019">
    <property type="entry name" value="LRR_R13L1-DRL21"/>
    <property type="match status" value="1"/>
</dbReference>
<dbReference type="Pfam" id="PF23559">
    <property type="entry name" value="WHD_DRP"/>
    <property type="match status" value="1"/>
</dbReference>
<dbReference type="InterPro" id="IPR032675">
    <property type="entry name" value="LRR_dom_sf"/>
</dbReference>
<evidence type="ECO:0000256" key="3">
    <source>
        <dbReference type="ARBA" id="ARBA00022741"/>
    </source>
</evidence>
<dbReference type="Proteomes" id="UP001318860">
    <property type="component" value="Unassembled WGS sequence"/>
</dbReference>
<protein>
    <recommendedName>
        <fullName evidence="12">NB-ARC domain-containing protein</fullName>
    </recommendedName>
</protein>
<evidence type="ECO:0000259" key="7">
    <source>
        <dbReference type="Pfam" id="PF23247"/>
    </source>
</evidence>
<name>A0ABR0WV53_REHGL</name>
<evidence type="ECO:0000313" key="10">
    <source>
        <dbReference type="EMBL" id="KAK6151378.1"/>
    </source>
</evidence>
<dbReference type="InterPro" id="IPR042197">
    <property type="entry name" value="Apaf_helical"/>
</dbReference>
<gene>
    <name evidence="10" type="ORF">DH2020_014013</name>
</gene>
<dbReference type="SUPFAM" id="SSF52058">
    <property type="entry name" value="L domain-like"/>
    <property type="match status" value="2"/>
</dbReference>
<evidence type="ECO:0000256" key="4">
    <source>
        <dbReference type="ARBA" id="ARBA00022821"/>
    </source>
</evidence>
<dbReference type="Gene3D" id="3.80.10.10">
    <property type="entry name" value="Ribonuclease Inhibitor"/>
    <property type="match status" value="3"/>
</dbReference>
<dbReference type="InterPro" id="IPR057135">
    <property type="entry name" value="At4g27190-like_LRR"/>
</dbReference>
<sequence length="1535" mass="174553">MERSREPPVLLESKPLESSEEFDSRRLIENKIIASLKEENINTIGICGIGGIGKTRMARRIGEKVKREKLFKVVVMVSFGPSSDIKRVVYEMSEYLGVRLGTGDFLATANELFSKLIMEESILIILDDVWEGLDLEIIGILLQKHKGSCKIMITSRFESVCLAMGAQEIFTVQDLTREEIWSFLREKIGSSIDSSDLHPLAISVVEECRGSPLALSLVGGLLKDKSIDVERKNLNPGLSYRSELLQKLGSRDSFPNERKVGDVLGADAISVTLPYLSPQTFETGTNLLEQGPERSQTSLQSSIVTLQPTLGKIRSQYLTYLRSYLNTDIKVLKMEKVINHKLSSLASLDLRDTNIEVLPGFMKKLINLRLLNLTNCRNLQIIEPGVISSLLRLEELYMLGSFSAWEVEKEGKILGNASINELEFLRDLSALQIQIQDPNIIPKNSRIWSRLTLYVISTPEELKCRFQETLHLSFPAVYPNDYYWQFRRAMDLDLPRLTSFADWLSVMLRSTEYLRLAGHGSQNAVDELIPEGFKLLKQLQIGHCSKMEYLVDGTHQVLTTNGFFPCLESLCLEDLPVFMEIFRCQLPVGLFGELRNLKLHRLPALLHVCRSPTQSVSFSNLRSLHVSHCPKLRSLLSLSVAQDLMQLEEIKIEYCEMMEEIFSEERCDDGKISNRILFSKLNYLELDTLPNLTSFCKNARIEFPQLKEMCIQSLQKLNTFCPTASDLPFEGNDDNGLQFLFNEKIAFGSLKKLKITELDKETGFWCLQPSTSLFSLTRIITKGGEIGQTTINESLLPQLKTLELRGLPILESFCCMINGLELPSLEDLILYDCPGMKKFSAGQVYMPMLKYVKRDLSVYRIDGTNYTVQSLFSEQNLFIHQSQPSSGQYLGAEVEELAEDDVMKGFIHSHAKPSNQSTGGNRDVILQYDMNDKPSFCSPSRQSSITKEVSAHSSESNCLDLREERWDEDVPGGHSRVVTEANEGQKEEIGHEAKWEISIDKVLHDKRYVKDCILFCSVFPSDYQFTKDMLVWQWIAEGLTNLTEEEMEEEVCIQCFDILLNLDYIVASGYDHFVGQMMYKIGDKMIEFLQKQPLEPKFLKYLDSKQTHVAKIEHLSFAFMEIDHIKFGILKHCHQLQTLIIHGCFGSKVERLPSDLFLEIKALKILNLSRTNILELPSSVEYLGELRYLDMSETPIRWLPESIWCFSNLQTLKLDGCLSLVGLPRCTSKLINLRHLVLDVVRQLQSMPTGIGKLSNLQTLGAFLVGEDEGSRIGELKNMNKLKGSLRILNLENVMTREEAAEAGLCNKRDLKTIELQWSDLQDEKNPDEEEILESLQPPFGIQELKILFYSGGVLPSWISNPSFGELVSITLYRCRYFDILPCLGELPSLKLLNIVENNEVVEINSFFSKKLANQHHVAFPKLEKLSFDSMSVLGKWMGLEIGDFPNLRYLIIEYCPKFVGLPFLSHLNSLLHLEISYCPELSCLPEGGLPHTLESLMIKDCPKLKGRCCNEQCEDWSKVARVRAFYIDNQKVSL</sequence>
<dbReference type="Gene3D" id="3.40.50.300">
    <property type="entry name" value="P-loop containing nucleotide triphosphate hydrolases"/>
    <property type="match status" value="1"/>
</dbReference>
<keyword evidence="2" id="KW-0433">Leucine-rich repeat</keyword>
<keyword evidence="3" id="KW-0547">Nucleotide-binding</keyword>